<reference evidence="1" key="1">
    <citation type="submission" date="2022-04" db="EMBL/GenBank/DDBJ databases">
        <title>Consumption of N2O by Flavobacterium azooxidireducens sp. nov. isolated from Decomposing Leaf Litter of Phragmites australis (Cav.).</title>
        <authorList>
            <person name="Behrendt U."/>
            <person name="Spanner T."/>
            <person name="Augustin J."/>
            <person name="Horn M.A."/>
            <person name="Kolb S."/>
            <person name="Ulrich A."/>
        </authorList>
    </citation>
    <scope>NUCLEOTIDE SEQUENCE</scope>
    <source>
        <strain evidence="1">IGB 4-14</strain>
    </source>
</reference>
<organism evidence="1 2">
    <name type="scientific">Flavobacterium azooxidireducens</name>
    <dbReference type="NCBI Taxonomy" id="1871076"/>
    <lineage>
        <taxon>Bacteria</taxon>
        <taxon>Pseudomonadati</taxon>
        <taxon>Bacteroidota</taxon>
        <taxon>Flavobacteriia</taxon>
        <taxon>Flavobacteriales</taxon>
        <taxon>Flavobacteriaceae</taxon>
        <taxon>Flavobacterium</taxon>
    </lineage>
</organism>
<sequence length="80" mass="9350">MNTAELKLRLFREIDTLENSKLERVYGVILNFINNENDTDEFDSLSPAKQEGLLKAIEEMNSSEGIDHKIIIDDFKRKYE</sequence>
<evidence type="ECO:0000313" key="2">
    <source>
        <dbReference type="Proteomes" id="UP000830583"/>
    </source>
</evidence>
<dbReference type="RefSeq" id="WP_248433322.1">
    <property type="nucleotide sequence ID" value="NZ_CP096205.1"/>
</dbReference>
<dbReference type="Proteomes" id="UP000830583">
    <property type="component" value="Chromosome"/>
</dbReference>
<evidence type="ECO:0000313" key="1">
    <source>
        <dbReference type="EMBL" id="UPQ78396.1"/>
    </source>
</evidence>
<gene>
    <name evidence="1" type="ORF">M0M57_12295</name>
</gene>
<dbReference type="EMBL" id="CP096205">
    <property type="protein sequence ID" value="UPQ78396.1"/>
    <property type="molecule type" value="Genomic_DNA"/>
</dbReference>
<keyword evidence="2" id="KW-1185">Reference proteome</keyword>
<proteinExistence type="predicted"/>
<evidence type="ECO:0008006" key="3">
    <source>
        <dbReference type="Google" id="ProtNLM"/>
    </source>
</evidence>
<protein>
    <recommendedName>
        <fullName evidence="3">Addiction module component</fullName>
    </recommendedName>
</protein>
<name>A0ABY4KC85_9FLAO</name>
<accession>A0ABY4KC85</accession>